<evidence type="ECO:0000313" key="3">
    <source>
        <dbReference type="Proteomes" id="UP000624709"/>
    </source>
</evidence>
<keyword evidence="1" id="KW-0472">Membrane</keyword>
<gene>
    <name evidence="2" type="ORF">Apa02nite_030470</name>
</gene>
<feature type="transmembrane region" description="Helical" evidence="1">
    <location>
        <begin position="65"/>
        <end position="86"/>
    </location>
</feature>
<proteinExistence type="predicted"/>
<accession>A0ABQ4B8D0</accession>
<dbReference type="Proteomes" id="UP000624709">
    <property type="component" value="Unassembled WGS sequence"/>
</dbReference>
<name>A0ABQ4B8D0_9ACTN</name>
<organism evidence="2 3">
    <name type="scientific">Actinoplanes palleronii</name>
    <dbReference type="NCBI Taxonomy" id="113570"/>
    <lineage>
        <taxon>Bacteria</taxon>
        <taxon>Bacillati</taxon>
        <taxon>Actinomycetota</taxon>
        <taxon>Actinomycetes</taxon>
        <taxon>Micromonosporales</taxon>
        <taxon>Micromonosporaceae</taxon>
        <taxon>Actinoplanes</taxon>
    </lineage>
</organism>
<keyword evidence="3" id="KW-1185">Reference proteome</keyword>
<reference evidence="2 3" key="1">
    <citation type="submission" date="2021-01" db="EMBL/GenBank/DDBJ databases">
        <title>Whole genome shotgun sequence of Actinoplanes palleronii NBRC 14916.</title>
        <authorList>
            <person name="Komaki H."/>
            <person name="Tamura T."/>
        </authorList>
    </citation>
    <scope>NUCLEOTIDE SEQUENCE [LARGE SCALE GENOMIC DNA]</scope>
    <source>
        <strain evidence="2 3">NBRC 14916</strain>
    </source>
</reference>
<evidence type="ECO:0000313" key="2">
    <source>
        <dbReference type="EMBL" id="GIE66939.1"/>
    </source>
</evidence>
<protein>
    <submittedName>
        <fullName evidence="2">Uncharacterized protein</fullName>
    </submittedName>
</protein>
<sequence length="173" mass="18213">MLLAVLSVAAFYVLIGDHLRDDVLTLARDLSGGTDRGMAVAAWVFLSVPVWLFVTITLVFRRSRWLGVVPAGIVAALLLVPMQPFWPTRRQAVEDLVHGPGAAGFADGLRWSGATLILLPALVAALELFDGAVYRRGKPADGPARRGHLVWIVVAGGATLSLGALVIGVAVAG</sequence>
<comment type="caution">
    <text evidence="2">The sequence shown here is derived from an EMBL/GenBank/DDBJ whole genome shotgun (WGS) entry which is preliminary data.</text>
</comment>
<evidence type="ECO:0000256" key="1">
    <source>
        <dbReference type="SAM" id="Phobius"/>
    </source>
</evidence>
<keyword evidence="1" id="KW-1133">Transmembrane helix</keyword>
<feature type="transmembrane region" description="Helical" evidence="1">
    <location>
        <begin position="149"/>
        <end position="172"/>
    </location>
</feature>
<feature type="transmembrane region" description="Helical" evidence="1">
    <location>
        <begin position="40"/>
        <end position="60"/>
    </location>
</feature>
<keyword evidence="1" id="KW-0812">Transmembrane</keyword>
<feature type="transmembrane region" description="Helical" evidence="1">
    <location>
        <begin position="109"/>
        <end position="129"/>
    </location>
</feature>
<dbReference type="EMBL" id="BOMS01000042">
    <property type="protein sequence ID" value="GIE66939.1"/>
    <property type="molecule type" value="Genomic_DNA"/>
</dbReference>